<evidence type="ECO:0000313" key="7">
    <source>
        <dbReference type="EMBL" id="ABM07474.1"/>
    </source>
</evidence>
<evidence type="ECO:0000259" key="6">
    <source>
        <dbReference type="Pfam" id="PF25549"/>
    </source>
</evidence>
<dbReference type="InterPro" id="IPR047589">
    <property type="entry name" value="DUF11_rpt"/>
</dbReference>
<keyword evidence="2" id="KW-0812">Transmembrane</keyword>
<keyword evidence="2" id="KW-1133">Transmembrane helix</keyword>
<evidence type="ECO:0000259" key="3">
    <source>
        <dbReference type="Pfam" id="PF17802"/>
    </source>
</evidence>
<dbReference type="AlphaFoldDB" id="A1R5Z4"/>
<feature type="domain" description="DUF7927" evidence="6">
    <location>
        <begin position="596"/>
        <end position="723"/>
    </location>
</feature>
<reference evidence="7 8" key="1">
    <citation type="journal article" date="2006" name="PLoS Genet.">
        <title>Secrets of soil survival revealed by the genome sequence of Arthrobacter aurescens TC1.</title>
        <authorList>
            <person name="Mongodin E.F."/>
            <person name="Shapir N."/>
            <person name="Daugherty S.C."/>
            <person name="DeBoy R.T."/>
            <person name="Emerson J.B."/>
            <person name="Shvartzbeyn A."/>
            <person name="Radune D."/>
            <person name="Vamathevan J."/>
            <person name="Riggs F."/>
            <person name="Grinberg V."/>
            <person name="Khouri H."/>
            <person name="Wackett L.P."/>
            <person name="Nelson K.E."/>
            <person name="Sadowsky M.J."/>
        </authorList>
    </citation>
    <scope>NUCLEOTIDE SEQUENCE [LARGE SCALE GENOMIC DNA]</scope>
    <source>
        <strain evidence="7 8">TC1</strain>
    </source>
</reference>
<evidence type="ECO:0000256" key="2">
    <source>
        <dbReference type="SAM" id="Phobius"/>
    </source>
</evidence>
<keyword evidence="2" id="KW-0472">Membrane</keyword>
<dbReference type="InterPro" id="IPR013783">
    <property type="entry name" value="Ig-like_fold"/>
</dbReference>
<feature type="domain" description="GEVED" evidence="4">
    <location>
        <begin position="384"/>
        <end position="459"/>
    </location>
</feature>
<dbReference type="eggNOG" id="COG2373">
    <property type="taxonomic scope" value="Bacteria"/>
</dbReference>
<dbReference type="EMBL" id="CP000474">
    <property type="protein sequence ID" value="ABM07474.1"/>
    <property type="molecule type" value="Genomic_DNA"/>
</dbReference>
<feature type="domain" description="DUF7507" evidence="5">
    <location>
        <begin position="466"/>
        <end position="571"/>
    </location>
</feature>
<proteinExistence type="predicted"/>
<name>A1R5Z4_PAEAT</name>
<dbReference type="Proteomes" id="UP000000637">
    <property type="component" value="Chromosome"/>
</dbReference>
<feature type="transmembrane region" description="Helical" evidence="2">
    <location>
        <begin position="862"/>
        <end position="884"/>
    </location>
</feature>
<feature type="domain" description="SpaA-like prealbumin fold" evidence="3">
    <location>
        <begin position="734"/>
        <end position="822"/>
    </location>
</feature>
<organism evidence="7 8">
    <name type="scientific">Paenarthrobacter aurescens (strain TC1)</name>
    <dbReference type="NCBI Taxonomy" id="290340"/>
    <lineage>
        <taxon>Bacteria</taxon>
        <taxon>Bacillati</taxon>
        <taxon>Actinomycetota</taxon>
        <taxon>Actinomycetes</taxon>
        <taxon>Micrococcales</taxon>
        <taxon>Micrococcaceae</taxon>
        <taxon>Paenarthrobacter</taxon>
    </lineage>
</organism>
<dbReference type="InterPro" id="IPR041033">
    <property type="entry name" value="SpaA_PFL_dom_1"/>
</dbReference>
<dbReference type="STRING" id="290340.AAur_1908"/>
<protein>
    <submittedName>
        <fullName evidence="7">Cna protein B-type domain family</fullName>
    </submittedName>
</protein>
<keyword evidence="8" id="KW-1185">Reference proteome</keyword>
<dbReference type="Gene3D" id="2.60.40.10">
    <property type="entry name" value="Immunoglobulins"/>
    <property type="match status" value="1"/>
</dbReference>
<dbReference type="GO" id="GO:0005975">
    <property type="term" value="P:carbohydrate metabolic process"/>
    <property type="evidence" value="ECO:0007669"/>
    <property type="project" value="UniProtKB-ARBA"/>
</dbReference>
<evidence type="ECO:0000259" key="4">
    <source>
        <dbReference type="Pfam" id="PF20009"/>
    </source>
</evidence>
<feature type="compositionally biased region" description="Polar residues" evidence="1">
    <location>
        <begin position="701"/>
        <end position="715"/>
    </location>
</feature>
<accession>A1R5Z4</accession>
<dbReference type="HOGENOM" id="CLU_323824_0_0_11"/>
<evidence type="ECO:0000259" key="5">
    <source>
        <dbReference type="Pfam" id="PF24346"/>
    </source>
</evidence>
<dbReference type="OrthoDB" id="134475at2"/>
<evidence type="ECO:0000313" key="8">
    <source>
        <dbReference type="Proteomes" id="UP000000637"/>
    </source>
</evidence>
<dbReference type="Pfam" id="PF25549">
    <property type="entry name" value="DUF7927"/>
    <property type="match status" value="1"/>
</dbReference>
<sequence length="892" mass="90234">MERRPCVKCARCPVHMSLPQLERMRKSSRKDTPLKFSRGGATALVAALMVVLGGLSFGVPAQAYEVATTPANVGGGVAVLTMPGSGLTATFDQSGLTGLVGRTTLNSRGYVGSDYPQGVPGTSPAVEFATDATNNCAASGPCSGLGTVTVAFSQPVRNPVLNLAGIGGFVLLDEDDDGDVDRQSQLHVVLNLATGGLTMSKLSGSNLAVNGNSITAINDKTGTACNTTTQAGDPSPLNAGATAACGSVRVNGVVTSLTFNVSSVFVPVSSAMPGYTNSDIQDPEHNADNFVMAVTVPQDFGDAPASYDQNNAARAVISDVTLGSNITEDNPTVANGTASPNASATAALDQMDDGVVLAPMTAGATSYSTTVAIGGASKAGITCGWIDLNKNNTFDNTAERACADFVAGATSATLAWSAVPATLTAGTTYARFRIGYTASQIQVPIGPSNSGEVEDYVVTIAPAGVPAITLLKTVDRTTLVAGQTATYTFVAKNTGNVTLTGVVISETQFSGTGTMSALTYSWPGVPGVLLAGQSVTATATYVVTQNDSTAGVLTNTAKVTGNPPIGPPVTATDDAEIKAPPAWKIKKTATVNGALPANGSVTPGETINYSVTATSLSGIITGVVLKDNLADVLDDATYVPGSATLTIGTGTPVAVADPVAPSTTLTTAAFTLPAGQTATLRYSVTVNTGAWNATLVNTVSGGGSTSPQTCAESGSSGPGPDCITTHQTSAKVLIEKIGESSDEEWVRMAGSSWTIYTNNNGVPGPALVSPTAVAVAGETGLFQLEGIEPGIYWLEETTAPEGFNLLAEPVQFTVAANGAVTVGQGSGTGIVTNGDSDGDGIFLLTVRDVPALEMPESGGIGWWPFTATGSVLVLTALGLGLASVRRRNITIT</sequence>
<dbReference type="KEGG" id="aau:AAur_1908"/>
<dbReference type="NCBIfam" id="TIGR01451">
    <property type="entry name" value="B_ant_repeat"/>
    <property type="match status" value="1"/>
</dbReference>
<dbReference type="Pfam" id="PF24346">
    <property type="entry name" value="DUF7507"/>
    <property type="match status" value="1"/>
</dbReference>
<dbReference type="InterPro" id="IPR045474">
    <property type="entry name" value="GEVED"/>
</dbReference>
<gene>
    <name evidence="7" type="ordered locus">AAur_1908</name>
</gene>
<feature type="region of interest" description="Disordered" evidence="1">
    <location>
        <begin position="701"/>
        <end position="720"/>
    </location>
</feature>
<evidence type="ECO:0000256" key="1">
    <source>
        <dbReference type="SAM" id="MobiDB-lite"/>
    </source>
</evidence>
<dbReference type="InterPro" id="IPR055354">
    <property type="entry name" value="DUF7507"/>
</dbReference>
<dbReference type="Pfam" id="PF20009">
    <property type="entry name" value="GEVED"/>
    <property type="match status" value="1"/>
</dbReference>
<dbReference type="InterPro" id="IPR057687">
    <property type="entry name" value="DUF7927"/>
</dbReference>
<dbReference type="Pfam" id="PF17802">
    <property type="entry name" value="SpaA"/>
    <property type="match status" value="1"/>
</dbReference>